<comment type="caution">
    <text evidence="3">The sequence shown here is derived from an EMBL/GenBank/DDBJ whole genome shotgun (WGS) entry which is preliminary data.</text>
</comment>
<accession>A0ABU8RKV9</accession>
<dbReference type="InterPro" id="IPR032531">
    <property type="entry name" value="DUF4956"/>
</dbReference>
<dbReference type="RefSeq" id="WP_339575059.1">
    <property type="nucleotide sequence ID" value="NZ_JBBIAA010000010.1"/>
</dbReference>
<evidence type="ECO:0000313" key="3">
    <source>
        <dbReference type="EMBL" id="MEJ5945674.1"/>
    </source>
</evidence>
<gene>
    <name evidence="3" type="ORF">WDZ17_10260</name>
</gene>
<evidence type="ECO:0000256" key="1">
    <source>
        <dbReference type="SAM" id="MobiDB-lite"/>
    </source>
</evidence>
<feature type="transmembrane region" description="Helical" evidence="2">
    <location>
        <begin position="52"/>
        <end position="69"/>
    </location>
</feature>
<keyword evidence="2" id="KW-0472">Membrane</keyword>
<feature type="transmembrane region" description="Helical" evidence="2">
    <location>
        <begin position="30"/>
        <end position="46"/>
    </location>
</feature>
<organism evidence="3 4">
    <name type="scientific">Pseudokineococcus basanitobsidens</name>
    <dbReference type="NCBI Taxonomy" id="1926649"/>
    <lineage>
        <taxon>Bacteria</taxon>
        <taxon>Bacillati</taxon>
        <taxon>Actinomycetota</taxon>
        <taxon>Actinomycetes</taxon>
        <taxon>Kineosporiales</taxon>
        <taxon>Kineosporiaceae</taxon>
        <taxon>Pseudokineococcus</taxon>
    </lineage>
</organism>
<dbReference type="Proteomes" id="UP001387100">
    <property type="component" value="Unassembled WGS sequence"/>
</dbReference>
<dbReference type="EMBL" id="JBBIAA010000010">
    <property type="protein sequence ID" value="MEJ5945674.1"/>
    <property type="molecule type" value="Genomic_DNA"/>
</dbReference>
<feature type="transmembrane region" description="Helical" evidence="2">
    <location>
        <begin position="81"/>
        <end position="97"/>
    </location>
</feature>
<keyword evidence="2" id="KW-0812">Transmembrane</keyword>
<reference evidence="3 4" key="1">
    <citation type="journal article" date="2017" name="Int. J. Syst. Evol. Microbiol.">
        <title>Pseudokineococcus basanitobsidens sp. nov., isolated from volcanic rock.</title>
        <authorList>
            <person name="Lee D.W."/>
            <person name="Park M.Y."/>
            <person name="Kim J.J."/>
            <person name="Kim B.S."/>
        </authorList>
    </citation>
    <scope>NUCLEOTIDE SEQUENCE [LARGE SCALE GENOMIC DNA]</scope>
    <source>
        <strain evidence="3 4">DSM 103726</strain>
    </source>
</reference>
<protein>
    <submittedName>
        <fullName evidence="3">DUF4956 domain-containing protein</fullName>
    </submittedName>
</protein>
<keyword evidence="2" id="KW-1133">Transmembrane helix</keyword>
<name>A0ABU8RKV9_9ACTN</name>
<keyword evidence="4" id="KW-1185">Reference proteome</keyword>
<feature type="region of interest" description="Disordered" evidence="1">
    <location>
        <begin position="181"/>
        <end position="212"/>
    </location>
</feature>
<evidence type="ECO:0000256" key="2">
    <source>
        <dbReference type="SAM" id="Phobius"/>
    </source>
</evidence>
<evidence type="ECO:0000313" key="4">
    <source>
        <dbReference type="Proteomes" id="UP001387100"/>
    </source>
</evidence>
<sequence>MPHLLTVAVDLAAIAVLTYGVYYRRHRRRDMLLAYVGLNVGVLAVTMTLADATVAAGLGLGLFGVLSIIRLRSSEISQEEVAYYFVSLALGLVAGLAPDPAWVAPALAVLLVAVMAVGDHPRLHERYRRQEVTLDAVYPDERALTARLEQLLGAEVRKVVVQQTDLVRDQTRVDVRYRLRPAPAERRPQGAPAAEMLPARGDEAALVPAPRS</sequence>
<feature type="transmembrane region" description="Helical" evidence="2">
    <location>
        <begin position="103"/>
        <end position="120"/>
    </location>
</feature>
<proteinExistence type="predicted"/>
<dbReference type="Pfam" id="PF16316">
    <property type="entry name" value="DUF4956"/>
    <property type="match status" value="1"/>
</dbReference>
<feature type="transmembrane region" description="Helical" evidence="2">
    <location>
        <begin position="6"/>
        <end position="23"/>
    </location>
</feature>